<dbReference type="Gene3D" id="2.60.40.4070">
    <property type="match status" value="1"/>
</dbReference>
<evidence type="ECO:0000259" key="2">
    <source>
        <dbReference type="Pfam" id="PF18962"/>
    </source>
</evidence>
<feature type="chain" id="PRO_5006067638" evidence="1">
    <location>
        <begin position="20"/>
        <end position="896"/>
    </location>
</feature>
<dbReference type="AlphaFoldDB" id="A0A0P1MMN5"/>
<keyword evidence="1" id="KW-0732">Signal</keyword>
<reference evidence="4" key="1">
    <citation type="submission" date="2015-11" db="EMBL/GenBank/DDBJ databases">
        <authorList>
            <person name="Varghese N."/>
        </authorList>
    </citation>
    <scope>NUCLEOTIDE SEQUENCE [LARGE SCALE GENOMIC DNA]</scope>
    <source>
        <strain evidence="4">JGI-23</strain>
    </source>
</reference>
<dbReference type="EMBL" id="CZVW01000002">
    <property type="protein sequence ID" value="CUS96834.1"/>
    <property type="molecule type" value="Genomic_DNA"/>
</dbReference>
<dbReference type="OrthoDB" id="9816167at2"/>
<evidence type="ECO:0000313" key="4">
    <source>
        <dbReference type="Proteomes" id="UP000199197"/>
    </source>
</evidence>
<name>A0A0P1MMN5_9BACT</name>
<dbReference type="NCBIfam" id="TIGR04183">
    <property type="entry name" value="Por_Secre_tail"/>
    <property type="match status" value="1"/>
</dbReference>
<evidence type="ECO:0000256" key="1">
    <source>
        <dbReference type="SAM" id="SignalP"/>
    </source>
</evidence>
<keyword evidence="4" id="KW-1185">Reference proteome</keyword>
<gene>
    <name evidence="3" type="ORF">JGI23_00187</name>
</gene>
<dbReference type="InterPro" id="IPR026444">
    <property type="entry name" value="Secre_tail"/>
</dbReference>
<feature type="domain" description="Secretion system C-terminal sorting" evidence="2">
    <location>
        <begin position="812"/>
        <end position="877"/>
    </location>
</feature>
<dbReference type="RefSeq" id="WP_159421065.1">
    <property type="nucleotide sequence ID" value="NZ_CZVW01000002.1"/>
</dbReference>
<feature type="signal peptide" evidence="1">
    <location>
        <begin position="1"/>
        <end position="19"/>
    </location>
</feature>
<dbReference type="Proteomes" id="UP000199197">
    <property type="component" value="Unassembled WGS sequence"/>
</dbReference>
<proteinExistence type="predicted"/>
<organism evidence="3 4">
    <name type="scientific">Candidatus Chryseopegocella kryptomonas</name>
    <dbReference type="NCBI Taxonomy" id="1633643"/>
    <lineage>
        <taxon>Bacteria</taxon>
        <taxon>Pseudomonadati</taxon>
        <taxon>Candidatus Kryptoniota</taxon>
        <taxon>Candidatus Chryseopegocella</taxon>
    </lineage>
</organism>
<protein>
    <submittedName>
        <fullName evidence="3">Por secretion system C-terminal sorting domain-containing protein</fullName>
    </submittedName>
</protein>
<sequence>MKKHIIFLAFLLLYNFALSQQIKTFDLINSGNTKVKFDPSGNPIAINIGLGDIFYLFKSQNGQIKNPEPLFKLPVVYTSNQKYPESGAWDFEVDTAGVIHIAGVIYRGELAPGPTEGTLFYYNTLIDSVLLLGELPTSYLNLITPQVLRTLDNKIVVNFTKAYLDTVIWFQIFDPRTNINVTTDTIKLDGLGTTNYYLYISANKNLYITIYESKHLGGDGDWGGYRDTVAVSYQLLKFTPGGNIQRLRTYGHTFYVDDDFVPTQFPMFMADLNDGFIEWFKALVRISPNSALIHPPYDYNYNFYGSRISSYILDREGNLHIIREIPLAWNIGIYRYQVYTPGNMPINEIGHSPIYDYLIEYDSTTYWTFKQLQISANYVPPYVSDALNLNKAIIQHPQNDRNGVILLYQNSGNFNYEVLLGTGVGGRTFNNGDPIWYVDNDGKVYFSSPRENRFIDSLKTAYIYFYQLKSSGSNFIVNYKLSEIQELPVPYPSEVNKIFGLKYTLDKNQKMHFLFLSRDTIRGLAYLGRLFLASQKAGGGWDTMQVSPDTVEIVQFSSYSDFTVDDSGVVHVLYYTYKNAPLTYYTNNSGGRFKPPVLVDSVSLRNAQIRVAKNGLVYIWGNYYYGTYRYWYGDYNSGFKRSSRTFTDWNIAEVDNSGNLYIVTTDWYNTNDGSRDHYLYKFNRDSALIYYPRKLLIKYFSGSPVTTPYFTFVKDVTGLIHLLATYKGKLYYWNLSDNFTARVEYDYSDLFRFKEIHNAHAKTIAVANDFDRRIYFMSLTSPILIGWIPYGVTSVEDKENILPTEFLLEQNYPNPFNPATTISFELPIRSNVEITIYDILGRKLKTLVDEVKDAGRYKIMVDMSNYASGVYFYRMVAKPVSGGKDYVSVKKMILVK</sequence>
<evidence type="ECO:0000313" key="3">
    <source>
        <dbReference type="EMBL" id="CUS96834.1"/>
    </source>
</evidence>
<accession>A0A0P1MMN5</accession>
<dbReference type="Pfam" id="PF18962">
    <property type="entry name" value="Por_Secre_tail"/>
    <property type="match status" value="1"/>
</dbReference>